<feature type="transmembrane region" description="Helical" evidence="8">
    <location>
        <begin position="5"/>
        <end position="22"/>
    </location>
</feature>
<reference evidence="9 10" key="1">
    <citation type="submission" date="2022-11" db="EMBL/GenBank/DDBJ databases">
        <authorList>
            <person name="Caiyu Z."/>
        </authorList>
    </citation>
    <scope>NUCLEOTIDE SEQUENCE [LARGE SCALE GENOMIC DNA]</scope>
    <source>
        <strain evidence="9 10">YR-4</strain>
    </source>
</reference>
<keyword evidence="10" id="KW-1185">Reference proteome</keyword>
<dbReference type="RefSeq" id="WP_268058098.1">
    <property type="nucleotide sequence ID" value="NZ_JAPOHA010000006.1"/>
</dbReference>
<organism evidence="9 10">
    <name type="scientific">Caproiciproducens galactitolivorans</name>
    <dbReference type="NCBI Taxonomy" id="642589"/>
    <lineage>
        <taxon>Bacteria</taxon>
        <taxon>Bacillati</taxon>
        <taxon>Bacillota</taxon>
        <taxon>Clostridia</taxon>
        <taxon>Eubacteriales</taxon>
        <taxon>Acutalibacteraceae</taxon>
        <taxon>Caproiciproducens</taxon>
    </lineage>
</organism>
<evidence type="ECO:0000256" key="2">
    <source>
        <dbReference type="ARBA" id="ARBA00010323"/>
    </source>
</evidence>
<keyword evidence="4 8" id="KW-0812">Transmembrane</keyword>
<proteinExistence type="inferred from homology"/>
<dbReference type="Proteomes" id="UP001082703">
    <property type="component" value="Unassembled WGS sequence"/>
</dbReference>
<dbReference type="InterPro" id="IPR051085">
    <property type="entry name" value="MB_O-acyltransferase"/>
</dbReference>
<accession>A0ABT4BT21</accession>
<evidence type="ECO:0000256" key="1">
    <source>
        <dbReference type="ARBA" id="ARBA00004651"/>
    </source>
</evidence>
<feature type="transmembrane region" description="Helical" evidence="8">
    <location>
        <begin position="500"/>
        <end position="518"/>
    </location>
</feature>
<dbReference type="PIRSF" id="PIRSF016636">
    <property type="entry name" value="AlgI_DltB"/>
    <property type="match status" value="1"/>
</dbReference>
<evidence type="ECO:0000313" key="10">
    <source>
        <dbReference type="Proteomes" id="UP001082703"/>
    </source>
</evidence>
<evidence type="ECO:0000256" key="4">
    <source>
        <dbReference type="ARBA" id="ARBA00022692"/>
    </source>
</evidence>
<dbReference type="PANTHER" id="PTHR13285:SF18">
    <property type="entry name" value="PROTEIN-CYSTEINE N-PALMITOYLTRANSFERASE RASP"/>
    <property type="match status" value="1"/>
</dbReference>
<dbReference type="Pfam" id="PF03062">
    <property type="entry name" value="MBOAT"/>
    <property type="match status" value="1"/>
</dbReference>
<evidence type="ECO:0000256" key="3">
    <source>
        <dbReference type="ARBA" id="ARBA00022475"/>
    </source>
</evidence>
<dbReference type="InterPro" id="IPR028362">
    <property type="entry name" value="AlgI"/>
</dbReference>
<keyword evidence="7" id="KW-0012">Acyltransferase</keyword>
<comment type="subcellular location">
    <subcellularLocation>
        <location evidence="1">Cell membrane</location>
        <topology evidence="1">Multi-pass membrane protein</topology>
    </subcellularLocation>
</comment>
<comment type="caution">
    <text evidence="9">The sequence shown here is derived from an EMBL/GenBank/DDBJ whole genome shotgun (WGS) entry which is preliminary data.</text>
</comment>
<evidence type="ECO:0000256" key="6">
    <source>
        <dbReference type="ARBA" id="ARBA00023136"/>
    </source>
</evidence>
<feature type="transmembrane region" description="Helical" evidence="8">
    <location>
        <begin position="141"/>
        <end position="162"/>
    </location>
</feature>
<feature type="transmembrane region" description="Helical" evidence="8">
    <location>
        <begin position="28"/>
        <end position="51"/>
    </location>
</feature>
<gene>
    <name evidence="9" type="ORF">OUY18_07280</name>
</gene>
<sequence length="528" mass="60399">MTFNSLNFFLFFPAAAMLYFLVPQKYQWVFLLISSYFFYLFANMKFGFFLISTTATTFFAAKALGAVSDYQKITLLQNKGVFSKEQAKECKAICKSRKKRIVAAVVILNFGILAFLKYFNFLSANFNFFAKSIHSSAGLPVLKLILPLGISFYTFQAMGYLIDVYRGKYPPEQNPAKLALFLSFFPQIMEGPIGRYDDLAHQLYEPHEFDYDNAKYGLQLMLWGYFKKVVIADRAGILVNTVYSSYQSYSGFQLAITAVVYAIQIYADFSGYIDIATGAAQFMGIRLAQNFNRPYFSKTVSEFWRRWHITLGTWFKDYLFYPLSLSKAGLNLGKFGRKHFHADFAKNLPAIFGLSIVWLTTGLWHGADWHYIVYGVYYGLLIILSMLCKPVFEKINNRLNVHPEQFGWKLFRVARTFFLVCLGFILFRADNLPTAFGVMRSIFLMSRPAVGTSLLNGDFTKTDLLFFVLSTGILLAVSLLQRKMNLRETLAQKSTAVRWAVYCTAALSVVFLGVLSSNDPTQFIYFQF</sequence>
<feature type="transmembrane region" description="Helical" evidence="8">
    <location>
        <begin position="371"/>
        <end position="392"/>
    </location>
</feature>
<dbReference type="EMBL" id="JAPOHA010000006">
    <property type="protein sequence ID" value="MCY1714051.1"/>
    <property type="molecule type" value="Genomic_DNA"/>
</dbReference>
<dbReference type="InterPro" id="IPR024194">
    <property type="entry name" value="Ac/AlaTfrase_AlgI/DltB"/>
</dbReference>
<feature type="transmembrane region" description="Helical" evidence="8">
    <location>
        <begin position="101"/>
        <end position="121"/>
    </location>
</feature>
<evidence type="ECO:0000256" key="8">
    <source>
        <dbReference type="SAM" id="Phobius"/>
    </source>
</evidence>
<name>A0ABT4BT21_9FIRM</name>
<feature type="transmembrane region" description="Helical" evidence="8">
    <location>
        <begin position="413"/>
        <end position="429"/>
    </location>
</feature>
<evidence type="ECO:0000256" key="7">
    <source>
        <dbReference type="PIRNR" id="PIRNR016636"/>
    </source>
</evidence>
<keyword evidence="3 7" id="KW-1003">Cell membrane</keyword>
<dbReference type="PANTHER" id="PTHR13285">
    <property type="entry name" value="ACYLTRANSFERASE"/>
    <property type="match status" value="1"/>
</dbReference>
<dbReference type="InterPro" id="IPR004299">
    <property type="entry name" value="MBOAT_fam"/>
</dbReference>
<comment type="similarity">
    <text evidence="2 7">Belongs to the membrane-bound acyltransferase family.</text>
</comment>
<keyword evidence="7" id="KW-0808">Transferase</keyword>
<protein>
    <submittedName>
        <fullName evidence="9">MBOAT family protein</fullName>
    </submittedName>
</protein>
<feature type="transmembrane region" description="Helical" evidence="8">
    <location>
        <begin position="344"/>
        <end position="365"/>
    </location>
</feature>
<keyword evidence="6 7" id="KW-0472">Membrane</keyword>
<evidence type="ECO:0000313" key="9">
    <source>
        <dbReference type="EMBL" id="MCY1714051.1"/>
    </source>
</evidence>
<evidence type="ECO:0000256" key="5">
    <source>
        <dbReference type="ARBA" id="ARBA00022989"/>
    </source>
</evidence>
<dbReference type="PIRSF" id="PIRSF500217">
    <property type="entry name" value="AlgI"/>
    <property type="match status" value="1"/>
</dbReference>
<keyword evidence="5 8" id="KW-1133">Transmembrane helix</keyword>
<feature type="transmembrane region" description="Helical" evidence="8">
    <location>
        <begin position="464"/>
        <end position="480"/>
    </location>
</feature>